<reference evidence="9" key="1">
    <citation type="submission" date="2014-11" db="EMBL/GenBank/DDBJ databases">
        <title>Genome sequencing of Roseivirga sp. D-25.</title>
        <authorList>
            <person name="Selvaratnam C."/>
            <person name="Thevarajoo S."/>
            <person name="Goh K.M."/>
            <person name="Eee R."/>
            <person name="Chan K.-G."/>
            <person name="Chong C.S."/>
        </authorList>
    </citation>
    <scope>NUCLEOTIDE SEQUENCE [LARGE SCALE GENOMIC DNA]</scope>
    <source>
        <strain evidence="9">D-25</strain>
    </source>
</reference>
<organism evidence="8 9">
    <name type="scientific">Roseivirga seohaensis subsp. aquiponti</name>
    <dbReference type="NCBI Taxonomy" id="1566026"/>
    <lineage>
        <taxon>Bacteria</taxon>
        <taxon>Pseudomonadati</taxon>
        <taxon>Bacteroidota</taxon>
        <taxon>Cytophagia</taxon>
        <taxon>Cytophagales</taxon>
        <taxon>Roseivirgaceae</taxon>
        <taxon>Roseivirga</taxon>
    </lineage>
</organism>
<feature type="domain" description="Fe2OG dioxygenase" evidence="7">
    <location>
        <begin position="97"/>
        <end position="192"/>
    </location>
</feature>
<dbReference type="GO" id="GO:0016705">
    <property type="term" value="F:oxidoreductase activity, acting on paired donors, with incorporation or reduction of molecular oxygen"/>
    <property type="evidence" value="ECO:0007669"/>
    <property type="project" value="InterPro"/>
</dbReference>
<dbReference type="GO" id="GO:0005506">
    <property type="term" value="F:iron ion binding"/>
    <property type="evidence" value="ECO:0007669"/>
    <property type="project" value="InterPro"/>
</dbReference>
<comment type="cofactor">
    <cofactor evidence="1">
        <name>L-ascorbate</name>
        <dbReference type="ChEBI" id="CHEBI:38290"/>
    </cofactor>
</comment>
<sequence length="196" mass="22567">MSVTFPFGLPQNQNFSQFIYYPNFLNPGEIDMVRGLWQRNEELEAKLSNGEEAYDDALRKTKLAFIEPQKENQWLYEKLGSLAIKCNQERYGFDILGFHYNLQLAKYGEGDFFNWHLDFGVGPISNRKLSISVQLSDPSEYEGGELQFMINDDIINAPKEKGTVIIFPSFIMHRVTPITKGTRQSIVAWIAGPPYR</sequence>
<evidence type="ECO:0000256" key="6">
    <source>
        <dbReference type="ARBA" id="ARBA00023004"/>
    </source>
</evidence>
<evidence type="ECO:0000313" key="9">
    <source>
        <dbReference type="Proteomes" id="UP000036908"/>
    </source>
</evidence>
<dbReference type="SMART" id="SM00702">
    <property type="entry name" value="P4Hc"/>
    <property type="match status" value="1"/>
</dbReference>
<dbReference type="RefSeq" id="WP_053225065.1">
    <property type="nucleotide sequence ID" value="NZ_JSVA01000027.1"/>
</dbReference>
<keyword evidence="5" id="KW-0560">Oxidoreductase</keyword>
<dbReference type="AlphaFoldDB" id="A0A0L8AG97"/>
<evidence type="ECO:0000256" key="1">
    <source>
        <dbReference type="ARBA" id="ARBA00001961"/>
    </source>
</evidence>
<name>A0A0L8AG97_9BACT</name>
<keyword evidence="9" id="KW-1185">Reference proteome</keyword>
<comment type="caution">
    <text evidence="8">The sequence shown here is derived from an EMBL/GenBank/DDBJ whole genome shotgun (WGS) entry which is preliminary data.</text>
</comment>
<dbReference type="PROSITE" id="PS51471">
    <property type="entry name" value="FE2OG_OXY"/>
    <property type="match status" value="1"/>
</dbReference>
<dbReference type="InterPro" id="IPR044862">
    <property type="entry name" value="Pro_4_hyd_alph_FE2OG_OXY"/>
</dbReference>
<dbReference type="InterPro" id="IPR006620">
    <property type="entry name" value="Pro_4_hyd_alph"/>
</dbReference>
<evidence type="ECO:0000259" key="7">
    <source>
        <dbReference type="PROSITE" id="PS51471"/>
    </source>
</evidence>
<dbReference type="InterPro" id="IPR005123">
    <property type="entry name" value="Oxoglu/Fe-dep_dioxygenase_dom"/>
</dbReference>
<accession>A0A0L8AG97</accession>
<dbReference type="Gene3D" id="2.60.120.620">
    <property type="entry name" value="q2cbj1_9rhob like domain"/>
    <property type="match status" value="1"/>
</dbReference>
<evidence type="ECO:0000313" key="8">
    <source>
        <dbReference type="EMBL" id="KOF01419.1"/>
    </source>
</evidence>
<protein>
    <submittedName>
        <fullName evidence="8">2OG-Fe(II) oxygenase</fullName>
    </submittedName>
</protein>
<dbReference type="GO" id="GO:0031418">
    <property type="term" value="F:L-ascorbic acid binding"/>
    <property type="evidence" value="ECO:0007669"/>
    <property type="project" value="UniProtKB-KW"/>
</dbReference>
<evidence type="ECO:0000256" key="3">
    <source>
        <dbReference type="ARBA" id="ARBA00022896"/>
    </source>
</evidence>
<dbReference type="Proteomes" id="UP000036908">
    <property type="component" value="Unassembled WGS sequence"/>
</dbReference>
<gene>
    <name evidence="8" type="ORF">OB69_17555</name>
</gene>
<evidence type="ECO:0000256" key="2">
    <source>
        <dbReference type="ARBA" id="ARBA00022723"/>
    </source>
</evidence>
<keyword evidence="4" id="KW-0223">Dioxygenase</keyword>
<proteinExistence type="predicted"/>
<dbReference type="PATRIC" id="fig|1566026.4.peg.1955"/>
<dbReference type="EMBL" id="JSVA01000027">
    <property type="protein sequence ID" value="KOF01419.1"/>
    <property type="molecule type" value="Genomic_DNA"/>
</dbReference>
<keyword evidence="2" id="KW-0479">Metal-binding</keyword>
<dbReference type="GO" id="GO:0051213">
    <property type="term" value="F:dioxygenase activity"/>
    <property type="evidence" value="ECO:0007669"/>
    <property type="project" value="UniProtKB-KW"/>
</dbReference>
<dbReference type="SUPFAM" id="SSF51197">
    <property type="entry name" value="Clavaminate synthase-like"/>
    <property type="match status" value="1"/>
</dbReference>
<evidence type="ECO:0000256" key="4">
    <source>
        <dbReference type="ARBA" id="ARBA00022964"/>
    </source>
</evidence>
<dbReference type="OrthoDB" id="9812472at2"/>
<evidence type="ECO:0000256" key="5">
    <source>
        <dbReference type="ARBA" id="ARBA00023002"/>
    </source>
</evidence>
<keyword evidence="6" id="KW-0408">Iron</keyword>
<keyword evidence="3" id="KW-0847">Vitamin C</keyword>
<dbReference type="Pfam" id="PF13640">
    <property type="entry name" value="2OG-FeII_Oxy_3"/>
    <property type="match status" value="1"/>
</dbReference>